<gene>
    <name evidence="1" type="ORF">GZ085_13145</name>
</gene>
<name>A0A7C9TBS8_9PROT</name>
<evidence type="ECO:0000313" key="2">
    <source>
        <dbReference type="Proteomes" id="UP000483432"/>
    </source>
</evidence>
<dbReference type="AlphaFoldDB" id="A0A7C9TBS8"/>
<dbReference type="EMBL" id="JAAFGW010000245">
    <property type="protein sequence ID" value="NDP49304.1"/>
    <property type="molecule type" value="Genomic_DNA"/>
</dbReference>
<accession>A0A7C9TBS8</accession>
<dbReference type="Proteomes" id="UP000483432">
    <property type="component" value="Unassembled WGS sequence"/>
</dbReference>
<organism evidence="1 2">
    <name type="scientific">Sulfuriferula multivorans</name>
    <dbReference type="NCBI Taxonomy" id="1559896"/>
    <lineage>
        <taxon>Bacteria</taxon>
        <taxon>Pseudomonadati</taxon>
        <taxon>Pseudomonadota</taxon>
        <taxon>Betaproteobacteria</taxon>
        <taxon>Nitrosomonadales</taxon>
        <taxon>Sulfuricellaceae</taxon>
        <taxon>Sulfuriferula</taxon>
    </lineage>
</organism>
<sequence>MESAHNVNEGVLKFLEKAPTKPVHHHHNQILIDQNSLSSGWVSLKQCHTHLDPVPRAQITFREGFVRDLKVDISTKIEQAWIEGASVQLTNVEPGARLCLSAQIRAFRDTGNGYFNLTNGPYMRKFLDGYYPMRVTLAIDYPPQMLELIDIAPQVQPGFKIDTHKGAIRIDTVFEGELQTLIQFEKL</sequence>
<evidence type="ECO:0000313" key="1">
    <source>
        <dbReference type="EMBL" id="NDP49304.1"/>
    </source>
</evidence>
<protein>
    <submittedName>
        <fullName evidence="1">Uncharacterized protein</fullName>
    </submittedName>
</protein>
<comment type="caution">
    <text evidence="1">The sequence shown here is derived from an EMBL/GenBank/DDBJ whole genome shotgun (WGS) entry which is preliminary data.</text>
</comment>
<proteinExistence type="predicted"/>
<reference evidence="1 2" key="1">
    <citation type="submission" date="2019-09" db="EMBL/GenBank/DDBJ databases">
        <title>H2 Metabolism Revealed by Metagenomic Analysis in Subglacial Sediment of East Antarctica.</title>
        <authorList>
            <person name="Yang Z."/>
            <person name="Zhang Y."/>
            <person name="Lv Y."/>
            <person name="Yan W."/>
            <person name="Xiao X."/>
            <person name="Sun B."/>
            <person name="Ma H."/>
        </authorList>
    </citation>
    <scope>NUCLEOTIDE SEQUENCE [LARGE SCALE GENOMIC DNA]</scope>
    <source>
        <strain evidence="1">Bin2_2</strain>
    </source>
</reference>